<dbReference type="RefSeq" id="XP_024314197.1">
    <property type="nucleotide sequence ID" value="XM_024458429.1"/>
</dbReference>
<evidence type="ECO:0000259" key="11">
    <source>
        <dbReference type="PROSITE" id="PS50089"/>
    </source>
</evidence>
<comment type="similarity">
    <text evidence="3">Belongs to the SINA (Seven in absentia) family.</text>
</comment>
<evidence type="ECO:0000256" key="4">
    <source>
        <dbReference type="ARBA" id="ARBA00012483"/>
    </source>
</evidence>
<dbReference type="STRING" id="15368.A0A2K2DBY5"/>
<protein>
    <recommendedName>
        <fullName evidence="4">RING-type E3 ubiquitin transferase</fullName>
        <ecNumber evidence="4">2.3.2.27</ecNumber>
    </recommendedName>
</protein>
<reference evidence="14" key="3">
    <citation type="submission" date="2018-08" db="UniProtKB">
        <authorList>
            <consortium name="EnsemblPlants"/>
        </authorList>
    </citation>
    <scope>IDENTIFICATION</scope>
    <source>
        <strain evidence="14">cv. Bd21</strain>
    </source>
</reference>
<comment type="catalytic activity">
    <reaction evidence="1">
        <text>S-ubiquitinyl-[E2 ubiquitin-conjugating enzyme]-L-cysteine + [acceptor protein]-L-lysine = [E2 ubiquitin-conjugating enzyme]-L-cysteine + N(6)-ubiquitinyl-[acceptor protein]-L-lysine.</text>
        <dbReference type="EC" id="2.3.2.27"/>
    </reaction>
</comment>
<keyword evidence="6" id="KW-0479">Metal-binding</keyword>
<feature type="domain" description="SIAH-type" evidence="12">
    <location>
        <begin position="166"/>
        <end position="224"/>
    </location>
</feature>
<keyword evidence="5" id="KW-0808">Transferase</keyword>
<dbReference type="InterPro" id="IPR001841">
    <property type="entry name" value="Znf_RING"/>
</dbReference>
<evidence type="ECO:0000256" key="10">
    <source>
        <dbReference type="PROSITE-ProRule" id="PRU00455"/>
    </source>
</evidence>
<dbReference type="PROSITE" id="PS51081">
    <property type="entry name" value="ZF_SIAH"/>
    <property type="match status" value="1"/>
</dbReference>
<dbReference type="Pfam" id="PF21362">
    <property type="entry name" value="Sina_RING"/>
    <property type="match status" value="1"/>
</dbReference>
<keyword evidence="9" id="KW-0862">Zinc</keyword>
<dbReference type="Gramene" id="PNT71785">
    <property type="protein sequence ID" value="PNT71785"/>
    <property type="gene ID" value="BRADI_2g35520v3"/>
</dbReference>
<dbReference type="Pfam" id="PF21361">
    <property type="entry name" value="Sina_ZnF"/>
    <property type="match status" value="1"/>
</dbReference>
<evidence type="ECO:0000256" key="3">
    <source>
        <dbReference type="ARBA" id="ARBA00009119"/>
    </source>
</evidence>
<dbReference type="SUPFAM" id="SSF49599">
    <property type="entry name" value="TRAF domain-like"/>
    <property type="match status" value="1"/>
</dbReference>
<sequence length="312" mass="33817">MSFPSSVIDSVASSSTILRPPHCPDGPFSGQCTAPTSTRCSVQRPDSCAATTQCSGLTLRKLHHPEPPTCADHLPLPSNRAGMAAPSKRNALVNVTVEDTGALHCGVCWLPLKPPIFQCQVGHVFCLPCRDKLVQTSARCPVCRGEIVDDNGGYRWNHGLEKLLESIRMPCPNAARGCSAKPAYYDRQAHVKTCPCRPCHCPAKACGFAGSMAKLLQHFPSVHRWPLTKLTHRRWQEIQLRHGFNVLDVGDSYDAAAKRLICLLLVVSSRRRLGCAIYPVCLDAGGGGIDGCDLELDVSRHNDETDSGDCPA</sequence>
<keyword evidence="7 10" id="KW-0863">Zinc-finger</keyword>
<dbReference type="OrthoDB" id="648559at2759"/>
<keyword evidence="15" id="KW-1185">Reference proteome</keyword>
<dbReference type="UniPathway" id="UPA00143"/>
<comment type="pathway">
    <text evidence="2">Protein modification; protein ubiquitination.</text>
</comment>
<reference evidence="13" key="2">
    <citation type="submission" date="2017-06" db="EMBL/GenBank/DDBJ databases">
        <title>WGS assembly of Brachypodium distachyon.</title>
        <authorList>
            <consortium name="The International Brachypodium Initiative"/>
            <person name="Lucas S."/>
            <person name="Harmon-Smith M."/>
            <person name="Lail K."/>
            <person name="Tice H."/>
            <person name="Grimwood J."/>
            <person name="Bruce D."/>
            <person name="Barry K."/>
            <person name="Shu S."/>
            <person name="Lindquist E."/>
            <person name="Wang M."/>
            <person name="Pitluck S."/>
            <person name="Vogel J.P."/>
            <person name="Garvin D.F."/>
            <person name="Mockler T.C."/>
            <person name="Schmutz J."/>
            <person name="Rokhsar D."/>
            <person name="Bevan M.W."/>
        </authorList>
    </citation>
    <scope>NUCLEOTIDE SEQUENCE</scope>
    <source>
        <strain evidence="13">Bd21</strain>
    </source>
</reference>
<evidence type="ECO:0000256" key="9">
    <source>
        <dbReference type="ARBA" id="ARBA00022833"/>
    </source>
</evidence>
<gene>
    <name evidence="14" type="primary">LOC106866142</name>
    <name evidence="13" type="ORF">BRADI_2g35520v3</name>
</gene>
<evidence type="ECO:0000313" key="13">
    <source>
        <dbReference type="EMBL" id="PNT71785.1"/>
    </source>
</evidence>
<dbReference type="SUPFAM" id="SSF57850">
    <property type="entry name" value="RING/U-box"/>
    <property type="match status" value="1"/>
</dbReference>
<dbReference type="GO" id="GO:0008270">
    <property type="term" value="F:zinc ion binding"/>
    <property type="evidence" value="ECO:0007669"/>
    <property type="project" value="UniProtKB-KW"/>
</dbReference>
<feature type="domain" description="RING-type" evidence="11">
    <location>
        <begin position="105"/>
        <end position="144"/>
    </location>
</feature>
<dbReference type="InterPro" id="IPR052088">
    <property type="entry name" value="E3_ubiquitin-ligase_SINA"/>
</dbReference>
<dbReference type="GeneID" id="106866142"/>
<evidence type="ECO:0000313" key="15">
    <source>
        <dbReference type="Proteomes" id="UP000008810"/>
    </source>
</evidence>
<dbReference type="PANTHER" id="PTHR10315:SF96">
    <property type="entry name" value="SIAH-TYPE DOMAIN-CONTAINING PROTEIN"/>
    <property type="match status" value="1"/>
</dbReference>
<dbReference type="AlphaFoldDB" id="A0A2K2DBY5"/>
<evidence type="ECO:0000313" key="14">
    <source>
        <dbReference type="EnsemblPlants" id="PNT71785"/>
    </source>
</evidence>
<keyword evidence="8" id="KW-0833">Ubl conjugation pathway</keyword>
<name>A0A2K2DBY5_BRADI</name>
<dbReference type="EC" id="2.3.2.27" evidence="4"/>
<dbReference type="InterPro" id="IPR013010">
    <property type="entry name" value="Znf_SIAH"/>
</dbReference>
<evidence type="ECO:0000256" key="1">
    <source>
        <dbReference type="ARBA" id="ARBA00000900"/>
    </source>
</evidence>
<organism evidence="13">
    <name type="scientific">Brachypodium distachyon</name>
    <name type="common">Purple false brome</name>
    <name type="synonym">Trachynia distachya</name>
    <dbReference type="NCBI Taxonomy" id="15368"/>
    <lineage>
        <taxon>Eukaryota</taxon>
        <taxon>Viridiplantae</taxon>
        <taxon>Streptophyta</taxon>
        <taxon>Embryophyta</taxon>
        <taxon>Tracheophyta</taxon>
        <taxon>Spermatophyta</taxon>
        <taxon>Magnoliopsida</taxon>
        <taxon>Liliopsida</taxon>
        <taxon>Poales</taxon>
        <taxon>Poaceae</taxon>
        <taxon>BOP clade</taxon>
        <taxon>Pooideae</taxon>
        <taxon>Stipodae</taxon>
        <taxon>Brachypodieae</taxon>
        <taxon>Brachypodium</taxon>
    </lineage>
</organism>
<dbReference type="Gene3D" id="3.30.40.10">
    <property type="entry name" value="Zinc/RING finger domain, C3HC4 (zinc finger)"/>
    <property type="match status" value="2"/>
</dbReference>
<evidence type="ECO:0000259" key="12">
    <source>
        <dbReference type="PROSITE" id="PS51081"/>
    </source>
</evidence>
<dbReference type="PANTHER" id="PTHR10315">
    <property type="entry name" value="E3 UBIQUITIN PROTEIN LIGASE SIAH"/>
    <property type="match status" value="1"/>
</dbReference>
<dbReference type="InterPro" id="IPR049548">
    <property type="entry name" value="Sina-like_RING"/>
</dbReference>
<evidence type="ECO:0000256" key="7">
    <source>
        <dbReference type="ARBA" id="ARBA00022771"/>
    </source>
</evidence>
<accession>A0A2K2DBY5</accession>
<dbReference type="InterPro" id="IPR013083">
    <property type="entry name" value="Znf_RING/FYVE/PHD"/>
</dbReference>
<evidence type="ECO:0000256" key="6">
    <source>
        <dbReference type="ARBA" id="ARBA00022723"/>
    </source>
</evidence>
<evidence type="ECO:0000256" key="8">
    <source>
        <dbReference type="ARBA" id="ARBA00022786"/>
    </source>
</evidence>
<evidence type="ECO:0000256" key="5">
    <source>
        <dbReference type="ARBA" id="ARBA00022679"/>
    </source>
</evidence>
<dbReference type="GO" id="GO:0005737">
    <property type="term" value="C:cytoplasm"/>
    <property type="evidence" value="ECO:0000318"/>
    <property type="project" value="GO_Central"/>
</dbReference>
<proteinExistence type="inferred from homology"/>
<evidence type="ECO:0000256" key="2">
    <source>
        <dbReference type="ARBA" id="ARBA00004906"/>
    </source>
</evidence>
<reference evidence="13 14" key="1">
    <citation type="journal article" date="2010" name="Nature">
        <title>Genome sequencing and analysis of the model grass Brachypodium distachyon.</title>
        <authorList>
            <consortium name="International Brachypodium Initiative"/>
        </authorList>
    </citation>
    <scope>NUCLEOTIDE SEQUENCE [LARGE SCALE GENOMIC DNA]</scope>
    <source>
        <strain evidence="13 14">Bd21</strain>
    </source>
</reference>
<dbReference type="PROSITE" id="PS50089">
    <property type="entry name" value="ZF_RING_2"/>
    <property type="match status" value="1"/>
</dbReference>
<dbReference type="EnsemblPlants" id="PNT71785">
    <property type="protein sequence ID" value="PNT71785"/>
    <property type="gene ID" value="BRADI_2g35520v3"/>
</dbReference>
<dbReference type="EMBL" id="CM000881">
    <property type="protein sequence ID" value="PNT71785.1"/>
    <property type="molecule type" value="Genomic_DNA"/>
</dbReference>
<dbReference type="Proteomes" id="UP000008810">
    <property type="component" value="Chromosome 2"/>
</dbReference>
<dbReference type="GO" id="GO:0016567">
    <property type="term" value="P:protein ubiquitination"/>
    <property type="evidence" value="ECO:0007669"/>
    <property type="project" value="UniProtKB-UniPathway"/>
</dbReference>
<dbReference type="GO" id="GO:0061630">
    <property type="term" value="F:ubiquitin protein ligase activity"/>
    <property type="evidence" value="ECO:0000318"/>
    <property type="project" value="GO_Central"/>
</dbReference>